<gene>
    <name evidence="1" type="ORF">Nstercoris_02000</name>
</gene>
<protein>
    <recommendedName>
        <fullName evidence="3">Single-stranded DNA-binding protein</fullName>
    </recommendedName>
</protein>
<evidence type="ECO:0000313" key="2">
    <source>
        <dbReference type="Proteomes" id="UP000316473"/>
    </source>
</evidence>
<dbReference type="KEGG" id="nst:Nstercoris_02000"/>
<dbReference type="Pfam" id="PF07459">
    <property type="entry name" value="CTX_RstB"/>
    <property type="match status" value="1"/>
</dbReference>
<evidence type="ECO:0000313" key="1">
    <source>
        <dbReference type="EMBL" id="BBL35725.1"/>
    </source>
</evidence>
<dbReference type="InterPro" id="IPR010008">
    <property type="entry name" value="Vibrio_Phage_CTX_RstB"/>
</dbReference>
<dbReference type="Proteomes" id="UP000316473">
    <property type="component" value="Chromosome"/>
</dbReference>
<sequence length="100" mass="11137">MKALVLNAKRSQGISKKTGQPYEIYTLTIALPFSQFASKSFTLDGYGYDVAELSLDPEAYPKFSDLKEPRILELQFSTVVLFNELKQVVTGFVATPTPAR</sequence>
<reference evidence="1 2" key="1">
    <citation type="submission" date="2019-06" db="EMBL/GenBank/DDBJ databases">
        <title>Nitrosomonas stercoris KYUHI-S whole genome shotgun sequence.</title>
        <authorList>
            <person name="Nakagawa T."/>
            <person name="Tsuchiya Y."/>
            <person name="Takahashi R."/>
        </authorList>
    </citation>
    <scope>NUCLEOTIDE SEQUENCE [LARGE SCALE GENOMIC DNA]</scope>
    <source>
        <strain evidence="1 2">KYUHI-S</strain>
    </source>
</reference>
<organism evidence="1 2">
    <name type="scientific">Nitrosomonas stercoris</name>
    <dbReference type="NCBI Taxonomy" id="1444684"/>
    <lineage>
        <taxon>Bacteria</taxon>
        <taxon>Pseudomonadati</taxon>
        <taxon>Pseudomonadota</taxon>
        <taxon>Betaproteobacteria</taxon>
        <taxon>Nitrosomonadales</taxon>
        <taxon>Nitrosomonadaceae</taxon>
        <taxon>Nitrosomonas</taxon>
    </lineage>
</organism>
<proteinExistence type="predicted"/>
<evidence type="ECO:0008006" key="3">
    <source>
        <dbReference type="Google" id="ProtNLM"/>
    </source>
</evidence>
<keyword evidence="2" id="KW-1185">Reference proteome</keyword>
<accession>A0A4Y1YT03</accession>
<dbReference type="AlphaFoldDB" id="A0A4Y1YT03"/>
<name>A0A4Y1YT03_9PROT</name>
<dbReference type="EMBL" id="AP019755">
    <property type="protein sequence ID" value="BBL35725.1"/>
    <property type="molecule type" value="Genomic_DNA"/>
</dbReference>